<evidence type="ECO:0000259" key="3">
    <source>
        <dbReference type="Pfam" id="PF03828"/>
    </source>
</evidence>
<dbReference type="Gene3D" id="1.10.1410.10">
    <property type="match status" value="1"/>
</dbReference>
<evidence type="ECO:0000313" key="5">
    <source>
        <dbReference type="Proteomes" id="UP000238479"/>
    </source>
</evidence>
<gene>
    <name evidence="4" type="ORF">RchiOBHm_Chr5g0049321</name>
</gene>
<evidence type="ECO:0000313" key="4">
    <source>
        <dbReference type="EMBL" id="PRQ32699.1"/>
    </source>
</evidence>
<dbReference type="GO" id="GO:0046872">
    <property type="term" value="F:metal ion binding"/>
    <property type="evidence" value="ECO:0007669"/>
    <property type="project" value="UniProtKB-KW"/>
</dbReference>
<accession>A0A2P6QEV2</accession>
<dbReference type="SUPFAM" id="SSF81631">
    <property type="entry name" value="PAP/OAS1 substrate-binding domain"/>
    <property type="match status" value="1"/>
</dbReference>
<dbReference type="Proteomes" id="UP000238479">
    <property type="component" value="Chromosome 5"/>
</dbReference>
<dbReference type="Gramene" id="PRQ32699">
    <property type="protein sequence ID" value="PRQ32699"/>
    <property type="gene ID" value="RchiOBHm_Chr5g0049321"/>
</dbReference>
<dbReference type="EMBL" id="PDCK01000043">
    <property type="protein sequence ID" value="PRQ32699.1"/>
    <property type="molecule type" value="Genomic_DNA"/>
</dbReference>
<dbReference type="GO" id="GO:0005730">
    <property type="term" value="C:nucleolus"/>
    <property type="evidence" value="ECO:0007669"/>
    <property type="project" value="TreeGrafter"/>
</dbReference>
<keyword evidence="2" id="KW-0460">Magnesium</keyword>
<dbReference type="InterPro" id="IPR045862">
    <property type="entry name" value="Trf4-like"/>
</dbReference>
<dbReference type="PANTHER" id="PTHR23092">
    <property type="entry name" value="POLY(A) RNA POLYMERASE"/>
    <property type="match status" value="1"/>
</dbReference>
<feature type="domain" description="PAP-associated" evidence="3">
    <location>
        <begin position="59"/>
        <end position="97"/>
    </location>
</feature>
<evidence type="ECO:0000256" key="1">
    <source>
        <dbReference type="ARBA" id="ARBA00022723"/>
    </source>
</evidence>
<dbReference type="AlphaFoldDB" id="A0A2P6QEV2"/>
<organism evidence="4 5">
    <name type="scientific">Rosa chinensis</name>
    <name type="common">China rose</name>
    <dbReference type="NCBI Taxonomy" id="74649"/>
    <lineage>
        <taxon>Eukaryota</taxon>
        <taxon>Viridiplantae</taxon>
        <taxon>Streptophyta</taxon>
        <taxon>Embryophyta</taxon>
        <taxon>Tracheophyta</taxon>
        <taxon>Spermatophyta</taxon>
        <taxon>Magnoliopsida</taxon>
        <taxon>eudicotyledons</taxon>
        <taxon>Gunneridae</taxon>
        <taxon>Pentapetalae</taxon>
        <taxon>rosids</taxon>
        <taxon>fabids</taxon>
        <taxon>Rosales</taxon>
        <taxon>Rosaceae</taxon>
        <taxon>Rosoideae</taxon>
        <taxon>Rosoideae incertae sedis</taxon>
        <taxon>Rosa</taxon>
    </lineage>
</organism>
<dbReference type="GO" id="GO:0003729">
    <property type="term" value="F:mRNA binding"/>
    <property type="evidence" value="ECO:0007669"/>
    <property type="project" value="TreeGrafter"/>
</dbReference>
<dbReference type="InterPro" id="IPR002058">
    <property type="entry name" value="PAP_assoc"/>
</dbReference>
<proteinExistence type="predicted"/>
<comment type="caution">
    <text evidence="4">The sequence shown here is derived from an EMBL/GenBank/DDBJ whole genome shotgun (WGS) entry which is preliminary data.</text>
</comment>
<keyword evidence="1" id="KW-0479">Metal-binding</keyword>
<dbReference type="GO" id="GO:1990817">
    <property type="term" value="F:poly(A) RNA polymerase activity"/>
    <property type="evidence" value="ECO:0007669"/>
    <property type="project" value="InterPro"/>
</dbReference>
<dbReference type="STRING" id="74649.A0A2P6QEV2"/>
<dbReference type="GO" id="GO:0031123">
    <property type="term" value="P:RNA 3'-end processing"/>
    <property type="evidence" value="ECO:0007669"/>
    <property type="project" value="TreeGrafter"/>
</dbReference>
<name>A0A2P6QEV2_ROSCH</name>
<keyword evidence="5" id="KW-1185">Reference proteome</keyword>
<evidence type="ECO:0000256" key="2">
    <source>
        <dbReference type="ARBA" id="ARBA00022842"/>
    </source>
</evidence>
<dbReference type="GO" id="GO:0031499">
    <property type="term" value="C:TRAMP complex"/>
    <property type="evidence" value="ECO:0007669"/>
    <property type="project" value="TreeGrafter"/>
</dbReference>
<sequence>MALLTCCSLLVEHYIFSGKKNAKIEQVPLTVRFPQHECLLDRPINQVISFATLYICLDFGDLLMNFLYFFGNVFDPWQMRISVQGSGVYIKREKGCSIDPTH</sequence>
<protein>
    <submittedName>
        <fullName evidence="4">Putative PAP/25A-associated</fullName>
    </submittedName>
</protein>
<reference evidence="4 5" key="1">
    <citation type="journal article" date="2018" name="Nat. Genet.">
        <title>The Rosa genome provides new insights in the design of modern roses.</title>
        <authorList>
            <person name="Bendahmane M."/>
        </authorList>
    </citation>
    <scope>NUCLEOTIDE SEQUENCE [LARGE SCALE GENOMIC DNA]</scope>
    <source>
        <strain evidence="5">cv. Old Blush</strain>
    </source>
</reference>
<dbReference type="GO" id="GO:0043634">
    <property type="term" value="P:polyadenylation-dependent ncRNA catabolic process"/>
    <property type="evidence" value="ECO:0007669"/>
    <property type="project" value="TreeGrafter"/>
</dbReference>
<dbReference type="PANTHER" id="PTHR23092:SF48">
    <property type="entry name" value="NUCLEOTIDYLTRANSFERASE FAMILY PROTEIN"/>
    <property type="match status" value="1"/>
</dbReference>
<dbReference type="Pfam" id="PF03828">
    <property type="entry name" value="PAP_assoc"/>
    <property type="match status" value="1"/>
</dbReference>